<feature type="transmembrane region" description="Helical" evidence="8">
    <location>
        <begin position="184"/>
        <end position="204"/>
    </location>
</feature>
<dbReference type="Pfam" id="PF13231">
    <property type="entry name" value="PMT_2"/>
    <property type="match status" value="1"/>
</dbReference>
<evidence type="ECO:0000259" key="9">
    <source>
        <dbReference type="Pfam" id="PF13231"/>
    </source>
</evidence>
<dbReference type="STRING" id="1618481.US54_C0052G0004"/>
<keyword evidence="6 8" id="KW-1133">Transmembrane helix</keyword>
<reference evidence="10 11" key="1">
    <citation type="journal article" date="2015" name="Nature">
        <title>rRNA introns, odd ribosomes, and small enigmatic genomes across a large radiation of phyla.</title>
        <authorList>
            <person name="Brown C.T."/>
            <person name="Hug L.A."/>
            <person name="Thomas B.C."/>
            <person name="Sharon I."/>
            <person name="Castelle C.J."/>
            <person name="Singh A."/>
            <person name="Wilkins M.J."/>
            <person name="Williams K.H."/>
            <person name="Banfield J.F."/>
        </authorList>
    </citation>
    <scope>NUCLEOTIDE SEQUENCE [LARGE SCALE GENOMIC DNA]</scope>
</reference>
<accession>A0A0G0JJF0</accession>
<feature type="transmembrane region" description="Helical" evidence="8">
    <location>
        <begin position="245"/>
        <end position="275"/>
    </location>
</feature>
<evidence type="ECO:0000256" key="8">
    <source>
        <dbReference type="SAM" id="Phobius"/>
    </source>
</evidence>
<evidence type="ECO:0000256" key="4">
    <source>
        <dbReference type="ARBA" id="ARBA00022679"/>
    </source>
</evidence>
<evidence type="ECO:0000256" key="3">
    <source>
        <dbReference type="ARBA" id="ARBA00022676"/>
    </source>
</evidence>
<evidence type="ECO:0000313" key="10">
    <source>
        <dbReference type="EMBL" id="KKQ36864.1"/>
    </source>
</evidence>
<evidence type="ECO:0000256" key="1">
    <source>
        <dbReference type="ARBA" id="ARBA00004651"/>
    </source>
</evidence>
<organism evidence="10 11">
    <name type="scientific">Candidatus Roizmanbacteria bacterium GW2011_GWA2_37_7</name>
    <dbReference type="NCBI Taxonomy" id="1618481"/>
    <lineage>
        <taxon>Bacteria</taxon>
        <taxon>Candidatus Roizmaniibacteriota</taxon>
    </lineage>
</organism>
<gene>
    <name evidence="10" type="ORF">US54_C0052G0004</name>
</gene>
<proteinExistence type="predicted"/>
<evidence type="ECO:0000313" key="11">
    <source>
        <dbReference type="Proteomes" id="UP000034471"/>
    </source>
</evidence>
<feature type="transmembrane region" description="Helical" evidence="8">
    <location>
        <begin position="295"/>
        <end position="313"/>
    </location>
</feature>
<evidence type="ECO:0000256" key="6">
    <source>
        <dbReference type="ARBA" id="ARBA00022989"/>
    </source>
</evidence>
<dbReference type="Proteomes" id="UP000034471">
    <property type="component" value="Unassembled WGS sequence"/>
</dbReference>
<feature type="domain" description="Glycosyltransferase RgtA/B/C/D-like" evidence="9">
    <location>
        <begin position="55"/>
        <end position="191"/>
    </location>
</feature>
<feature type="transmembrane region" description="Helical" evidence="8">
    <location>
        <begin position="319"/>
        <end position="338"/>
    </location>
</feature>
<dbReference type="InterPro" id="IPR050297">
    <property type="entry name" value="LipidA_mod_glycosyltrf_83"/>
</dbReference>
<comment type="subcellular location">
    <subcellularLocation>
        <location evidence="1">Cell membrane</location>
        <topology evidence="1">Multi-pass membrane protein</topology>
    </subcellularLocation>
</comment>
<evidence type="ECO:0000256" key="5">
    <source>
        <dbReference type="ARBA" id="ARBA00022692"/>
    </source>
</evidence>
<keyword evidence="5 8" id="KW-0812">Transmembrane</keyword>
<sequence>MLIMVTERIHFWTHFNPDFFNYGSLPVYLLRAVSQLIDLIFRTHITNYDGMLYVGRVLSSLADLGVVFLIFHISFSIFKNKIVALWSSFFYAVAFFPIQNSHFFIVDTFLNLFSTLLIYLLLRFHQQPSNRILIMIGITFAAAITSKISAIIFLPIILFVFFLSQLKKTHRNVTRSTLHVIRMTFFFSVCSLAFAILFMPYAFIEHERFFNDVLQQIRMNADAYIFPYTLQYVGTTPYIYYLKNIFLWGVGPVISIFAVVGGVCSIWYVVCIIYLNKKEKFTFPDTLFHTLHSKYFLFSIFYFLYFLVIGKSAVKFMRYMLLVYPFITILAGYGADRITQIAKRNTFSKGISRYTIHVTRYMIVLITFLWTLPFLMIYSTPNTRIQATQWINQFIPYGSTLAVEHWDDRVPIFDSGNYQYEELTLYELPDDQNKITDQYHKLQRSDYIIIASNRLYTPLQRLNDCAVFEKCYPLTAQYYQDLFDGKLGFVKIAEFTSYPALHAAGYVLRIVDDSADESFTVYDHPKVMIFKKI</sequence>
<feature type="transmembrane region" description="Helical" evidence="8">
    <location>
        <begin position="134"/>
        <end position="163"/>
    </location>
</feature>
<dbReference type="GO" id="GO:0009103">
    <property type="term" value="P:lipopolysaccharide biosynthetic process"/>
    <property type="evidence" value="ECO:0007669"/>
    <property type="project" value="UniProtKB-ARBA"/>
</dbReference>
<dbReference type="EMBL" id="LBTJ01000052">
    <property type="protein sequence ID" value="KKQ36864.1"/>
    <property type="molecule type" value="Genomic_DNA"/>
</dbReference>
<feature type="transmembrane region" description="Helical" evidence="8">
    <location>
        <begin position="20"/>
        <end position="41"/>
    </location>
</feature>
<protein>
    <submittedName>
        <fullName evidence="10">Glycosyl transferase family 39</fullName>
    </submittedName>
</protein>
<keyword evidence="3" id="KW-0328">Glycosyltransferase</keyword>
<dbReference type="PANTHER" id="PTHR33908:SF11">
    <property type="entry name" value="MEMBRANE PROTEIN"/>
    <property type="match status" value="1"/>
</dbReference>
<dbReference type="InterPro" id="IPR038731">
    <property type="entry name" value="RgtA/B/C-like"/>
</dbReference>
<comment type="caution">
    <text evidence="10">The sequence shown here is derived from an EMBL/GenBank/DDBJ whole genome shotgun (WGS) entry which is preliminary data.</text>
</comment>
<feature type="transmembrane region" description="Helical" evidence="8">
    <location>
        <begin position="81"/>
        <end position="98"/>
    </location>
</feature>
<dbReference type="GO" id="GO:0016763">
    <property type="term" value="F:pentosyltransferase activity"/>
    <property type="evidence" value="ECO:0007669"/>
    <property type="project" value="TreeGrafter"/>
</dbReference>
<dbReference type="AlphaFoldDB" id="A0A0G0JJF0"/>
<keyword evidence="7 8" id="KW-0472">Membrane</keyword>
<keyword evidence="4 10" id="KW-0808">Transferase</keyword>
<evidence type="ECO:0000256" key="7">
    <source>
        <dbReference type="ARBA" id="ARBA00023136"/>
    </source>
</evidence>
<dbReference type="GO" id="GO:0005886">
    <property type="term" value="C:plasma membrane"/>
    <property type="evidence" value="ECO:0007669"/>
    <property type="project" value="UniProtKB-SubCell"/>
</dbReference>
<feature type="transmembrane region" description="Helical" evidence="8">
    <location>
        <begin position="53"/>
        <end position="75"/>
    </location>
</feature>
<dbReference type="PANTHER" id="PTHR33908">
    <property type="entry name" value="MANNOSYLTRANSFERASE YKCB-RELATED"/>
    <property type="match status" value="1"/>
</dbReference>
<feature type="transmembrane region" description="Helical" evidence="8">
    <location>
        <begin position="358"/>
        <end position="378"/>
    </location>
</feature>
<keyword evidence="2" id="KW-1003">Cell membrane</keyword>
<name>A0A0G0JJF0_9BACT</name>
<evidence type="ECO:0000256" key="2">
    <source>
        <dbReference type="ARBA" id="ARBA00022475"/>
    </source>
</evidence>